<keyword evidence="1" id="KW-0472">Membrane</keyword>
<proteinExistence type="predicted"/>
<sequence length="111" mass="11872">MYEIWLAANIVWEIAMDAWPALAAAAVAWLILVLAAARQPRPWAAALRPAVLLAAVGLLLAFLAVPSLTRSSLGELRYWVDWANLLAIAAGAGAAVLAFAWPLLAMRGRRA</sequence>
<dbReference type="EMBL" id="JAAOCD010000003">
    <property type="protein sequence ID" value="NHK98547.1"/>
    <property type="molecule type" value="Genomic_DNA"/>
</dbReference>
<keyword evidence="3" id="KW-1185">Reference proteome</keyword>
<name>A0ABX0HXK4_9BURK</name>
<feature type="transmembrane region" description="Helical" evidence="1">
    <location>
        <begin position="49"/>
        <end position="65"/>
    </location>
</feature>
<feature type="transmembrane region" description="Helical" evidence="1">
    <location>
        <begin position="18"/>
        <end position="37"/>
    </location>
</feature>
<evidence type="ECO:0000256" key="1">
    <source>
        <dbReference type="SAM" id="Phobius"/>
    </source>
</evidence>
<organism evidence="2 3">
    <name type="scientific">Rubrivivax benzoatilyticus</name>
    <dbReference type="NCBI Taxonomy" id="316997"/>
    <lineage>
        <taxon>Bacteria</taxon>
        <taxon>Pseudomonadati</taxon>
        <taxon>Pseudomonadota</taxon>
        <taxon>Betaproteobacteria</taxon>
        <taxon>Burkholderiales</taxon>
        <taxon>Sphaerotilaceae</taxon>
        <taxon>Rubrivivax</taxon>
    </lineage>
</organism>
<feature type="transmembrane region" description="Helical" evidence="1">
    <location>
        <begin position="85"/>
        <end position="105"/>
    </location>
</feature>
<comment type="caution">
    <text evidence="2">The sequence shown here is derived from an EMBL/GenBank/DDBJ whole genome shotgun (WGS) entry which is preliminary data.</text>
</comment>
<accession>A0ABX0HXK4</accession>
<keyword evidence="1" id="KW-0812">Transmembrane</keyword>
<protein>
    <submittedName>
        <fullName evidence="2">Uncharacterized protein</fullName>
    </submittedName>
</protein>
<dbReference type="Proteomes" id="UP000802098">
    <property type="component" value="Unassembled WGS sequence"/>
</dbReference>
<dbReference type="RefSeq" id="WP_009858662.1">
    <property type="nucleotide sequence ID" value="NZ_JAAOCD010000003.1"/>
</dbReference>
<keyword evidence="1" id="KW-1133">Transmembrane helix</keyword>
<evidence type="ECO:0000313" key="3">
    <source>
        <dbReference type="Proteomes" id="UP000802098"/>
    </source>
</evidence>
<evidence type="ECO:0000313" key="2">
    <source>
        <dbReference type="EMBL" id="NHK98547.1"/>
    </source>
</evidence>
<reference evidence="2 3" key="1">
    <citation type="submission" date="2020-03" db="EMBL/GenBank/DDBJ databases">
        <title>Rubrivivax benzoatilyticus JA2 (sequenced after 10 years sub-culturing).</title>
        <authorList>
            <person name="Gupta D."/>
            <person name="Chintalapati S."/>
            <person name="Chintalapati V.R."/>
        </authorList>
    </citation>
    <scope>NUCLEOTIDE SEQUENCE [LARGE SCALE GENOMIC DNA]</scope>
    <source>
        <strain evidence="2 3">JA2-Mal</strain>
    </source>
</reference>
<gene>
    <name evidence="2" type="ORF">G7087_09195</name>
</gene>